<dbReference type="EMBL" id="CP020474">
    <property type="protein sequence ID" value="ARE84995.1"/>
    <property type="molecule type" value="Genomic_DNA"/>
</dbReference>
<dbReference type="Proteomes" id="UP000192273">
    <property type="component" value="Chromosome"/>
</dbReference>
<keyword evidence="2" id="KW-1185">Reference proteome</keyword>
<name>A0A1V0RTL9_9RHOB</name>
<accession>A0A1V0RTL9</accession>
<protein>
    <submittedName>
        <fullName evidence="1">Uncharacterized protein</fullName>
    </submittedName>
</protein>
<dbReference type="KEGG" id="rmm:ROSMUCSMR3_03541"/>
<gene>
    <name evidence="1" type="ORF">ROSMUCSMR3_03541</name>
</gene>
<evidence type="ECO:0000313" key="2">
    <source>
        <dbReference type="Proteomes" id="UP000192273"/>
    </source>
</evidence>
<evidence type="ECO:0000313" key="1">
    <source>
        <dbReference type="EMBL" id="ARE84995.1"/>
    </source>
</evidence>
<dbReference type="AlphaFoldDB" id="A0A1V0RTL9"/>
<dbReference type="RefSeq" id="WP_081508168.1">
    <property type="nucleotide sequence ID" value="NZ_CP020474.1"/>
</dbReference>
<sequence length="147" mass="16057">MTRILSRSDVSKARELNVCKAKAKDAVNKRMDQIRSRFITSIAGQSMIYMAKEAEALAYVAATPEPNTVAGWEQDYPFIAGEVGSTGSSAYEVAQVFLNLAAQWRDIGAQLEKARIETIQAISLSQSVTDTDDALGQFEAEIAEFDS</sequence>
<reference evidence="1 2" key="1">
    <citation type="submission" date="2017-03" db="EMBL/GenBank/DDBJ databases">
        <title>Genome Sequence of Roseovarius mucosus strain SMR3 Isolated from a culture of the Diatom Skeletonema marinoi.</title>
        <authorList>
            <person name="Topel M."/>
            <person name="Pinder M."/>
            <person name="Johansson O.N."/>
            <person name="Kourtchenko O."/>
            <person name="Godhe A."/>
            <person name="Clarke A.K."/>
        </authorList>
    </citation>
    <scope>NUCLEOTIDE SEQUENCE [LARGE SCALE GENOMIC DNA]</scope>
    <source>
        <strain evidence="1 2">SMR3</strain>
    </source>
</reference>
<proteinExistence type="predicted"/>
<organism evidence="1 2">
    <name type="scientific">Roseovarius mucosus</name>
    <dbReference type="NCBI Taxonomy" id="215743"/>
    <lineage>
        <taxon>Bacteria</taxon>
        <taxon>Pseudomonadati</taxon>
        <taxon>Pseudomonadota</taxon>
        <taxon>Alphaproteobacteria</taxon>
        <taxon>Rhodobacterales</taxon>
        <taxon>Roseobacteraceae</taxon>
        <taxon>Roseovarius</taxon>
    </lineage>
</organism>
<dbReference type="OrthoDB" id="7877312at2"/>